<dbReference type="NCBIfam" id="TIGR02532">
    <property type="entry name" value="IV_pilin_GFxxxE"/>
    <property type="match status" value="1"/>
</dbReference>
<name>A0A2T3JTC9_PHOPO</name>
<dbReference type="Pfam" id="PF07963">
    <property type="entry name" value="N_methyl"/>
    <property type="match status" value="1"/>
</dbReference>
<evidence type="ECO:0008006" key="6">
    <source>
        <dbReference type="Google" id="ProtNLM"/>
    </source>
</evidence>
<evidence type="ECO:0000313" key="2">
    <source>
        <dbReference type="EMBL" id="PSU21240.1"/>
    </source>
</evidence>
<dbReference type="AlphaFoldDB" id="A0A2T3JTC9"/>
<keyword evidence="1" id="KW-1133">Transmembrane helix</keyword>
<dbReference type="EMBL" id="PYMO01000026">
    <property type="protein sequence ID" value="PSU21240.1"/>
    <property type="molecule type" value="Genomic_DNA"/>
</dbReference>
<dbReference type="Proteomes" id="UP000241618">
    <property type="component" value="Unassembled WGS sequence"/>
</dbReference>
<comment type="caution">
    <text evidence="3">The sequence shown here is derived from an EMBL/GenBank/DDBJ whole genome shotgun (WGS) entry which is preliminary data.</text>
</comment>
<sequence>MYFIFWKLLVKKLQNKGFTLIELLVVLVVVSIVGIYAFKQHKNQSLSNYYNTQVKRLNETGSLLQSAVFQMGVPNSLEDMITNGYDYSCEASGGGNLEYCTHINKTLWGEKITLISENDGKIHSILVPMTKLSKRDRSLFIGLASKELPHVTVDGTNLKISYSLLSTKTWTINTGGGDGGGTVDSNLYIPADGSKPLKSDWIVGDKQITDVRDITLTTTDGKTQLSVSNGLIRDSGTLLSGELVPKPICDKRDTEPKILTWFNGIAPSNLVTDEFTSISSVYSRPIDNGDSWILWTSFTALSTYSDKYEVYNSYADRGTSSSKKASILMGYMTMCRNKK</sequence>
<gene>
    <name evidence="3" type="ORF">C9J18_09705</name>
    <name evidence="2" type="ORF">CTM96_18235</name>
</gene>
<dbReference type="Proteomes" id="UP000241405">
    <property type="component" value="Unassembled WGS sequence"/>
</dbReference>
<dbReference type="InterPro" id="IPR045584">
    <property type="entry name" value="Pilin-like"/>
</dbReference>
<protein>
    <recommendedName>
        <fullName evidence="6">Prepilin-type N-terminal cleavage/methylation domain-containing protein</fullName>
    </recommendedName>
</protein>
<accession>A0A2T3JTC9</accession>
<evidence type="ECO:0000313" key="3">
    <source>
        <dbReference type="EMBL" id="PSU52408.1"/>
    </source>
</evidence>
<evidence type="ECO:0000256" key="1">
    <source>
        <dbReference type="SAM" id="Phobius"/>
    </source>
</evidence>
<feature type="transmembrane region" description="Helical" evidence="1">
    <location>
        <begin position="20"/>
        <end position="38"/>
    </location>
</feature>
<evidence type="ECO:0000313" key="4">
    <source>
        <dbReference type="Proteomes" id="UP000241405"/>
    </source>
</evidence>
<dbReference type="SUPFAM" id="SSF54523">
    <property type="entry name" value="Pili subunits"/>
    <property type="match status" value="1"/>
</dbReference>
<reference evidence="4 5" key="1">
    <citation type="submission" date="2018-03" db="EMBL/GenBank/DDBJ databases">
        <title>Whole genome sequencing of Histamine producing bacteria.</title>
        <authorList>
            <person name="Butler K."/>
        </authorList>
    </citation>
    <scope>NUCLEOTIDE SEQUENCE [LARGE SCALE GENOMIC DNA]</scope>
    <source>
        <strain evidence="3 5">FS-6.1</strain>
        <strain evidence="2 4">FS-6.2</strain>
    </source>
</reference>
<dbReference type="EMBL" id="PYMP01000007">
    <property type="protein sequence ID" value="PSU52408.1"/>
    <property type="molecule type" value="Genomic_DNA"/>
</dbReference>
<keyword evidence="1" id="KW-0812">Transmembrane</keyword>
<dbReference type="InterPro" id="IPR012902">
    <property type="entry name" value="N_methyl_site"/>
</dbReference>
<evidence type="ECO:0000313" key="5">
    <source>
        <dbReference type="Proteomes" id="UP000241618"/>
    </source>
</evidence>
<proteinExistence type="predicted"/>
<keyword evidence="1" id="KW-0472">Membrane</keyword>
<organism evidence="3 5">
    <name type="scientific">Photobacterium phosphoreum</name>
    <dbReference type="NCBI Taxonomy" id="659"/>
    <lineage>
        <taxon>Bacteria</taxon>
        <taxon>Pseudomonadati</taxon>
        <taxon>Pseudomonadota</taxon>
        <taxon>Gammaproteobacteria</taxon>
        <taxon>Vibrionales</taxon>
        <taxon>Vibrionaceae</taxon>
        <taxon>Photobacterium</taxon>
    </lineage>
</organism>
<keyword evidence="4" id="KW-1185">Reference proteome</keyword>